<comment type="subcellular location">
    <subcellularLocation>
        <location evidence="1">Endomembrane system</location>
    </subcellularLocation>
</comment>
<keyword evidence="2" id="KW-0813">Transport</keyword>
<dbReference type="PANTHER" id="PTHR30024:SF43">
    <property type="entry name" value="BLL4572 PROTEIN"/>
    <property type="match status" value="1"/>
</dbReference>
<dbReference type="RefSeq" id="WP_380696033.1">
    <property type="nucleotide sequence ID" value="NZ_JBHRYR010000003.1"/>
</dbReference>
<name>A0ABV7ZXB8_9GAMM</name>
<evidence type="ECO:0000256" key="1">
    <source>
        <dbReference type="ARBA" id="ARBA00004308"/>
    </source>
</evidence>
<accession>A0ABV7ZXB8</accession>
<proteinExistence type="predicted"/>
<evidence type="ECO:0000313" key="7">
    <source>
        <dbReference type="Proteomes" id="UP001595617"/>
    </source>
</evidence>
<evidence type="ECO:0000256" key="2">
    <source>
        <dbReference type="ARBA" id="ARBA00022448"/>
    </source>
</evidence>
<organism evidence="6 7">
    <name type="scientific">Saccharospirillum mangrovi</name>
    <dbReference type="NCBI Taxonomy" id="2161747"/>
    <lineage>
        <taxon>Bacteria</taxon>
        <taxon>Pseudomonadati</taxon>
        <taxon>Pseudomonadota</taxon>
        <taxon>Gammaproteobacteria</taxon>
        <taxon>Oceanospirillales</taxon>
        <taxon>Saccharospirillaceae</taxon>
        <taxon>Saccharospirillum</taxon>
    </lineage>
</organism>
<dbReference type="Pfam" id="PF13379">
    <property type="entry name" value="NMT1_2"/>
    <property type="match status" value="1"/>
</dbReference>
<reference evidence="7" key="1">
    <citation type="journal article" date="2019" name="Int. J. Syst. Evol. Microbiol.">
        <title>The Global Catalogue of Microorganisms (GCM) 10K type strain sequencing project: providing services to taxonomists for standard genome sequencing and annotation.</title>
        <authorList>
            <consortium name="The Broad Institute Genomics Platform"/>
            <consortium name="The Broad Institute Genome Sequencing Center for Infectious Disease"/>
            <person name="Wu L."/>
            <person name="Ma J."/>
        </authorList>
    </citation>
    <scope>NUCLEOTIDE SEQUENCE [LARGE SCALE GENOMIC DNA]</scope>
    <source>
        <strain evidence="7">IBRC 10765</strain>
    </source>
</reference>
<dbReference type="CDD" id="cd13553">
    <property type="entry name" value="PBP2_NrtA_CpmA_like"/>
    <property type="match status" value="1"/>
</dbReference>
<evidence type="ECO:0000256" key="3">
    <source>
        <dbReference type="ARBA" id="ARBA00022475"/>
    </source>
</evidence>
<dbReference type="Gene3D" id="3.40.190.10">
    <property type="entry name" value="Periplasmic binding protein-like II"/>
    <property type="match status" value="2"/>
</dbReference>
<dbReference type="Proteomes" id="UP001595617">
    <property type="component" value="Unassembled WGS sequence"/>
</dbReference>
<keyword evidence="7" id="KW-1185">Reference proteome</keyword>
<evidence type="ECO:0000256" key="4">
    <source>
        <dbReference type="ARBA" id="ARBA00022519"/>
    </source>
</evidence>
<evidence type="ECO:0000313" key="6">
    <source>
        <dbReference type="EMBL" id="MFC3853152.1"/>
    </source>
</evidence>
<protein>
    <submittedName>
        <fullName evidence="6">CmpA/NrtA family ABC transporter substrate-binding protein</fullName>
    </submittedName>
</protein>
<dbReference type="PANTHER" id="PTHR30024">
    <property type="entry name" value="ALIPHATIC SULFONATES-BINDING PROTEIN-RELATED"/>
    <property type="match status" value="1"/>
</dbReference>
<comment type="caution">
    <text evidence="6">The sequence shown here is derived from an EMBL/GenBank/DDBJ whole genome shotgun (WGS) entry which is preliminary data.</text>
</comment>
<sequence length="391" mass="43062">MPVRNSTSSSFHLKLGFMPLLDAAPLIVAQELGFFVEEGLTVELIRESSWATLRDKVTFGILDGAHLLAPMPLASTAGFGSVQKPMLTALSLGLNGNAITLSLPLAESLAGSGQPLLCQHPKNSAIALKVCLDKQPQNGRPLTLAVVHPHSMHHFMLRHWLAVGGIDPDNDVNIVVVPPPMMVSALAQGDIDGFCVGEPYNGLAQRQNSGQIVLTGYDIWQNAPEKVFGVLQSWAAAHHHEHLQLLRALIRACQWLDVPENRSELGALLARPDYLNIDHETLSLAVQQMSMALSPELPSTHKHFFRYGATFPWHSHASWMLDQLVALGMPTVANPSDLIEKVYRTDLYREAAASLNLPYPEANHKDEQQHHDEWAMGDLILGPDQFWRGQQ</sequence>
<keyword evidence="5" id="KW-0472">Membrane</keyword>
<keyword evidence="3" id="KW-1003">Cell membrane</keyword>
<dbReference type="SUPFAM" id="SSF53850">
    <property type="entry name" value="Periplasmic binding protein-like II"/>
    <property type="match status" value="1"/>
</dbReference>
<dbReference type="EMBL" id="JBHRYR010000003">
    <property type="protein sequence ID" value="MFC3853152.1"/>
    <property type="molecule type" value="Genomic_DNA"/>
</dbReference>
<dbReference type="InterPro" id="IPR044527">
    <property type="entry name" value="NrtA/CpmA_ABC-bd_dom"/>
</dbReference>
<evidence type="ECO:0000256" key="5">
    <source>
        <dbReference type="ARBA" id="ARBA00023136"/>
    </source>
</evidence>
<keyword evidence="4" id="KW-0997">Cell inner membrane</keyword>
<gene>
    <name evidence="6" type="ORF">ACFOOG_09945</name>
</gene>